<dbReference type="Gene3D" id="1.20.120.960">
    <property type="entry name" value="Histidine kinase NarX, sensor domain"/>
    <property type="match status" value="1"/>
</dbReference>
<dbReference type="InterPro" id="IPR050482">
    <property type="entry name" value="Sensor_HK_TwoCompSys"/>
</dbReference>
<dbReference type="SMART" id="SM00387">
    <property type="entry name" value="HATPase_c"/>
    <property type="match status" value="1"/>
</dbReference>
<dbReference type="GO" id="GO:0000155">
    <property type="term" value="F:phosphorelay sensor kinase activity"/>
    <property type="evidence" value="ECO:0007669"/>
    <property type="project" value="UniProtKB-UniRule"/>
</dbReference>
<dbReference type="Gene3D" id="1.20.5.1930">
    <property type="match status" value="1"/>
</dbReference>
<dbReference type="Gene3D" id="3.30.450.40">
    <property type="match status" value="1"/>
</dbReference>
<dbReference type="SMART" id="SM00304">
    <property type="entry name" value="HAMP"/>
    <property type="match status" value="1"/>
</dbReference>
<reference evidence="18 19" key="1">
    <citation type="submission" date="2019-07" db="EMBL/GenBank/DDBJ databases">
        <title>Caenimonas sedimenti sp. nov., isolated from activated sludge.</title>
        <authorList>
            <person name="Xu J."/>
        </authorList>
    </citation>
    <scope>NUCLEOTIDE SEQUENCE [LARGE SCALE GENOMIC DNA]</scope>
    <source>
        <strain evidence="18 19">HX-9-20</strain>
    </source>
</reference>
<keyword evidence="5" id="KW-0597">Phosphoprotein</keyword>
<keyword evidence="10 14" id="KW-0067">ATP-binding</keyword>
<dbReference type="Gene3D" id="3.30.565.10">
    <property type="entry name" value="Histidine kinase-like ATPase, C-terminal domain"/>
    <property type="match status" value="1"/>
</dbReference>
<evidence type="ECO:0000313" key="19">
    <source>
        <dbReference type="Proteomes" id="UP000318199"/>
    </source>
</evidence>
<dbReference type="Pfam" id="PF13675">
    <property type="entry name" value="PilJ"/>
    <property type="match status" value="1"/>
</dbReference>
<dbReference type="EMBL" id="VOBQ01000003">
    <property type="protein sequence ID" value="TWO72735.1"/>
    <property type="molecule type" value="Genomic_DNA"/>
</dbReference>
<keyword evidence="9 14" id="KW-0418">Kinase</keyword>
<dbReference type="PANTHER" id="PTHR24421:SF10">
    <property type="entry name" value="NITRATE_NITRITE SENSOR PROTEIN NARQ"/>
    <property type="match status" value="1"/>
</dbReference>
<evidence type="ECO:0000256" key="3">
    <source>
        <dbReference type="ARBA" id="ARBA00022475"/>
    </source>
</evidence>
<dbReference type="InterPro" id="IPR029095">
    <property type="entry name" value="NarX-like_N"/>
</dbReference>
<dbReference type="Pfam" id="PF02518">
    <property type="entry name" value="HATPase_c"/>
    <property type="match status" value="1"/>
</dbReference>
<dbReference type="Pfam" id="PF07730">
    <property type="entry name" value="HisKA_3"/>
    <property type="match status" value="1"/>
</dbReference>
<dbReference type="InterPro" id="IPR042295">
    <property type="entry name" value="NarX-like_N_sf"/>
</dbReference>
<dbReference type="SUPFAM" id="SSF158472">
    <property type="entry name" value="HAMP domain-like"/>
    <property type="match status" value="1"/>
</dbReference>
<keyword evidence="13 14" id="KW-0472">Membrane</keyword>
<dbReference type="EC" id="2.7.13.3" evidence="14"/>
<keyword evidence="12 14" id="KW-0902">Two-component regulatory system</keyword>
<evidence type="ECO:0000256" key="4">
    <source>
        <dbReference type="ARBA" id="ARBA00022519"/>
    </source>
</evidence>
<accession>A0A562ZWR2</accession>
<keyword evidence="4 14" id="KW-0997">Cell inner membrane</keyword>
<dbReference type="Gene3D" id="1.10.8.500">
    <property type="entry name" value="HAMP domain in histidine kinase"/>
    <property type="match status" value="1"/>
</dbReference>
<feature type="transmembrane region" description="Helical" evidence="16">
    <location>
        <begin position="12"/>
        <end position="34"/>
    </location>
</feature>
<comment type="subcellular location">
    <subcellularLocation>
        <location evidence="2">Cell inner membrane</location>
        <topology evidence="2">Multi-pass membrane protein</topology>
    </subcellularLocation>
</comment>
<keyword evidence="8 14" id="KW-0547">Nucleotide-binding</keyword>
<keyword evidence="11 16" id="KW-1133">Transmembrane helix</keyword>
<dbReference type="InterPro" id="IPR016380">
    <property type="entry name" value="Sig_transdc_His_kin_NarX/NarQ"/>
</dbReference>
<sequence length="640" mass="68841">MTRTASLSSKLVRIGAALLVLALASIGLTLWVTWQLEGGAAAVNEAGRLRMQTWRLASAVQGATPADAVTLRVRELDASLALLRAGDPGRPLFVPWDRHVGAAFEAVEFLWQAQRPLWAATPPPAPAAADRAAQDLVAAIDRLVSGIERQLAQLTAILNLFQLLMVAMAVASAVVVLYTGYLYVISPLGHVRQGLRRIEAGDFGTRIEVGTADEFGQVAAGFNRMAGTLQSLYGGLEAQVEAKTRRIEAQHARLAALYEVSAFLAQATTLDAMARGFAQRVRAILKAEAAVVRWSEDNERFLLVAADGFPPALCEQEHSLPAGACACGNLQPASGTRVIPIHADLPLHRRPCAEAGYAALVSVPIRLQQRLLGELNLFFRSPVALSDEEAELLDALASHLASAVEGLRAAALAREAAVAAERGHLAGELHDSIAQSLAFLKIQAQLLRTSLQRGQAKQVQATLDELDAGLLESTNDVRALLLHFRTRTNIEDIEPALQLTLQKFRHQTGLRAHLEISGQGLPLPPDVQVQVLHVLQEALSNVRKHARATEARLEVTKGRRWRFAVHDNGAGFDPSLVQDETHVGLKMMRERAACFGCEVRVASGTAGTTVELSLPEHPAVLPARPTSPQAPRHAAEALQA</sequence>
<evidence type="ECO:0000313" key="18">
    <source>
        <dbReference type="EMBL" id="TWO72735.1"/>
    </source>
</evidence>
<dbReference type="PANTHER" id="PTHR24421">
    <property type="entry name" value="NITRATE/NITRITE SENSOR PROTEIN NARX-RELATED"/>
    <property type="match status" value="1"/>
</dbReference>
<keyword evidence="6 14" id="KW-0808">Transferase</keyword>
<dbReference type="Pfam" id="PF01590">
    <property type="entry name" value="GAF"/>
    <property type="match status" value="1"/>
</dbReference>
<evidence type="ECO:0000256" key="10">
    <source>
        <dbReference type="ARBA" id="ARBA00022840"/>
    </source>
</evidence>
<dbReference type="Pfam" id="PF00672">
    <property type="entry name" value="HAMP"/>
    <property type="match status" value="1"/>
</dbReference>
<evidence type="ECO:0000256" key="12">
    <source>
        <dbReference type="ARBA" id="ARBA00023012"/>
    </source>
</evidence>
<dbReference type="PROSITE" id="PS50885">
    <property type="entry name" value="HAMP"/>
    <property type="match status" value="1"/>
</dbReference>
<dbReference type="Proteomes" id="UP000318199">
    <property type="component" value="Unassembled WGS sequence"/>
</dbReference>
<evidence type="ECO:0000256" key="14">
    <source>
        <dbReference type="PIRNR" id="PIRNR003167"/>
    </source>
</evidence>
<dbReference type="SUPFAM" id="SSF55874">
    <property type="entry name" value="ATPase domain of HSP90 chaperone/DNA topoisomerase II/histidine kinase"/>
    <property type="match status" value="1"/>
</dbReference>
<comment type="caution">
    <text evidence="18">The sequence shown here is derived from an EMBL/GenBank/DDBJ whole genome shotgun (WGS) entry which is preliminary data.</text>
</comment>
<organism evidence="18 19">
    <name type="scientific">Caenimonas sedimenti</name>
    <dbReference type="NCBI Taxonomy" id="2596921"/>
    <lineage>
        <taxon>Bacteria</taxon>
        <taxon>Pseudomonadati</taxon>
        <taxon>Pseudomonadota</taxon>
        <taxon>Betaproteobacteria</taxon>
        <taxon>Burkholderiales</taxon>
        <taxon>Comamonadaceae</taxon>
        <taxon>Caenimonas</taxon>
    </lineage>
</organism>
<dbReference type="InterPro" id="IPR036890">
    <property type="entry name" value="HATPase_C_sf"/>
</dbReference>
<proteinExistence type="predicted"/>
<gene>
    <name evidence="18" type="ORF">FN976_04175</name>
</gene>
<keyword evidence="7 16" id="KW-0812">Transmembrane</keyword>
<dbReference type="GO" id="GO:0005524">
    <property type="term" value="F:ATP binding"/>
    <property type="evidence" value="ECO:0007669"/>
    <property type="project" value="UniProtKB-UniRule"/>
</dbReference>
<evidence type="ECO:0000256" key="13">
    <source>
        <dbReference type="ARBA" id="ARBA00023136"/>
    </source>
</evidence>
<evidence type="ECO:0000256" key="9">
    <source>
        <dbReference type="ARBA" id="ARBA00022777"/>
    </source>
</evidence>
<evidence type="ECO:0000256" key="16">
    <source>
        <dbReference type="SAM" id="Phobius"/>
    </source>
</evidence>
<feature type="region of interest" description="Disordered" evidence="15">
    <location>
        <begin position="621"/>
        <end position="640"/>
    </location>
</feature>
<evidence type="ECO:0000256" key="1">
    <source>
        <dbReference type="ARBA" id="ARBA00000085"/>
    </source>
</evidence>
<dbReference type="InterPro" id="IPR003594">
    <property type="entry name" value="HATPase_dom"/>
</dbReference>
<dbReference type="PIRSF" id="PIRSF003167">
    <property type="entry name" value="STHK_NarX/NarQ"/>
    <property type="match status" value="1"/>
</dbReference>
<dbReference type="InterPro" id="IPR003660">
    <property type="entry name" value="HAMP_dom"/>
</dbReference>
<comment type="catalytic activity">
    <reaction evidence="1 14">
        <text>ATP + protein L-histidine = ADP + protein N-phospho-L-histidine.</text>
        <dbReference type="EC" id="2.7.13.3"/>
    </reaction>
</comment>
<dbReference type="AlphaFoldDB" id="A0A562ZWR2"/>
<dbReference type="CDD" id="cd16917">
    <property type="entry name" value="HATPase_UhpB-NarQ-NarX-like"/>
    <property type="match status" value="1"/>
</dbReference>
<dbReference type="GO" id="GO:0005886">
    <property type="term" value="C:plasma membrane"/>
    <property type="evidence" value="ECO:0007669"/>
    <property type="project" value="UniProtKB-SubCell"/>
</dbReference>
<keyword evidence="3 14" id="KW-1003">Cell membrane</keyword>
<dbReference type="OrthoDB" id="9811306at2"/>
<evidence type="ECO:0000256" key="11">
    <source>
        <dbReference type="ARBA" id="ARBA00022989"/>
    </source>
</evidence>
<dbReference type="CDD" id="cd06225">
    <property type="entry name" value="HAMP"/>
    <property type="match status" value="1"/>
</dbReference>
<keyword evidence="19" id="KW-1185">Reference proteome</keyword>
<dbReference type="RefSeq" id="WP_145891280.1">
    <property type="nucleotide sequence ID" value="NZ_VOBQ01000003.1"/>
</dbReference>
<protein>
    <recommendedName>
        <fullName evidence="14">Sensor protein</fullName>
        <ecNumber evidence="14">2.7.13.3</ecNumber>
    </recommendedName>
</protein>
<evidence type="ECO:0000256" key="8">
    <source>
        <dbReference type="ARBA" id="ARBA00022741"/>
    </source>
</evidence>
<feature type="domain" description="HAMP" evidence="17">
    <location>
        <begin position="182"/>
        <end position="234"/>
    </location>
</feature>
<dbReference type="InterPro" id="IPR003018">
    <property type="entry name" value="GAF"/>
</dbReference>
<evidence type="ECO:0000256" key="5">
    <source>
        <dbReference type="ARBA" id="ARBA00022553"/>
    </source>
</evidence>
<dbReference type="InterPro" id="IPR011712">
    <property type="entry name" value="Sig_transdc_His_kin_sub3_dim/P"/>
</dbReference>
<evidence type="ECO:0000256" key="2">
    <source>
        <dbReference type="ARBA" id="ARBA00004429"/>
    </source>
</evidence>
<name>A0A562ZWR2_9BURK</name>
<evidence type="ECO:0000256" key="7">
    <source>
        <dbReference type="ARBA" id="ARBA00022692"/>
    </source>
</evidence>
<evidence type="ECO:0000259" key="17">
    <source>
        <dbReference type="PROSITE" id="PS50885"/>
    </source>
</evidence>
<evidence type="ECO:0000256" key="15">
    <source>
        <dbReference type="SAM" id="MobiDB-lite"/>
    </source>
</evidence>
<dbReference type="InterPro" id="IPR029016">
    <property type="entry name" value="GAF-like_dom_sf"/>
</dbReference>
<feature type="transmembrane region" description="Helical" evidence="16">
    <location>
        <begin position="160"/>
        <end position="184"/>
    </location>
</feature>
<dbReference type="GO" id="GO:0046983">
    <property type="term" value="F:protein dimerization activity"/>
    <property type="evidence" value="ECO:0007669"/>
    <property type="project" value="UniProtKB-UniRule"/>
</dbReference>
<evidence type="ECO:0000256" key="6">
    <source>
        <dbReference type="ARBA" id="ARBA00022679"/>
    </source>
</evidence>
<dbReference type="SUPFAM" id="SSF55781">
    <property type="entry name" value="GAF domain-like"/>
    <property type="match status" value="1"/>
</dbReference>